<accession>A0A7I8VJG0</accession>
<dbReference type="Proteomes" id="UP000549394">
    <property type="component" value="Unassembled WGS sequence"/>
</dbReference>
<keyword evidence="10" id="KW-1185">Reference proteome</keyword>
<evidence type="ECO:0000313" key="9">
    <source>
        <dbReference type="EMBL" id="CAD5116405.1"/>
    </source>
</evidence>
<evidence type="ECO:0000256" key="3">
    <source>
        <dbReference type="ARBA" id="ARBA00005582"/>
    </source>
</evidence>
<keyword evidence="5" id="KW-0378">Hydrolase</keyword>
<dbReference type="AlphaFoldDB" id="A0A7I8VJG0"/>
<dbReference type="CDD" id="cd18870">
    <property type="entry name" value="NUDIX_AcylCoAdiphos_Nudt19"/>
    <property type="match status" value="1"/>
</dbReference>
<keyword evidence="4" id="KW-0479">Metal-binding</keyword>
<dbReference type="PROSITE" id="PS51462">
    <property type="entry name" value="NUDIX"/>
    <property type="match status" value="1"/>
</dbReference>
<evidence type="ECO:0000313" key="10">
    <source>
        <dbReference type="Proteomes" id="UP000549394"/>
    </source>
</evidence>
<comment type="cofactor">
    <cofactor evidence="2">
        <name>Mg(2+)</name>
        <dbReference type="ChEBI" id="CHEBI:18420"/>
    </cofactor>
</comment>
<evidence type="ECO:0000256" key="2">
    <source>
        <dbReference type="ARBA" id="ARBA00001946"/>
    </source>
</evidence>
<reference evidence="9 10" key="1">
    <citation type="submission" date="2020-08" db="EMBL/GenBank/DDBJ databases">
        <authorList>
            <person name="Hejnol A."/>
        </authorList>
    </citation>
    <scope>NUCLEOTIDE SEQUENCE [LARGE SCALE GENOMIC DNA]</scope>
</reference>
<dbReference type="OrthoDB" id="1695362at2759"/>
<comment type="similarity">
    <text evidence="3">Belongs to the Nudix hydrolase family.</text>
</comment>
<dbReference type="GO" id="GO:0005739">
    <property type="term" value="C:mitochondrion"/>
    <property type="evidence" value="ECO:0007669"/>
    <property type="project" value="TreeGrafter"/>
</dbReference>
<dbReference type="InterPro" id="IPR015797">
    <property type="entry name" value="NUDIX_hydrolase-like_dom_sf"/>
</dbReference>
<keyword evidence="6" id="KW-0460">Magnesium</keyword>
<dbReference type="Gene3D" id="3.90.79.10">
    <property type="entry name" value="Nucleoside Triphosphate Pyrophosphohydrolase"/>
    <property type="match status" value="1"/>
</dbReference>
<organism evidence="9 10">
    <name type="scientific">Dimorphilus gyrociliatus</name>
    <dbReference type="NCBI Taxonomy" id="2664684"/>
    <lineage>
        <taxon>Eukaryota</taxon>
        <taxon>Metazoa</taxon>
        <taxon>Spiralia</taxon>
        <taxon>Lophotrochozoa</taxon>
        <taxon>Annelida</taxon>
        <taxon>Polychaeta</taxon>
        <taxon>Polychaeta incertae sedis</taxon>
        <taxon>Dinophilidae</taxon>
        <taxon>Dimorphilus</taxon>
    </lineage>
</organism>
<keyword evidence="7" id="KW-0464">Manganese</keyword>
<evidence type="ECO:0000259" key="8">
    <source>
        <dbReference type="PROSITE" id="PS51462"/>
    </source>
</evidence>
<sequence length="371" mass="42486">MSSALKSWREAATIILVSSKPTVQSRIGLKECFKNEKVVPGWPKSNDYDYRVLMMKRSLKSGFFPSAYVFPGGISDKGDFNLEWSSFLSSTNNLEHLEIANGVRPPMFTDFDNNRLSPVIGFRITAIRELFEECGILICRKLTEESLSTDELEDFRKEVNESPSSFLKLCKKYSVVPDVDCLSEWSNWLTPNHLEDPGVKNRRYDTAFYLAATDEYLISKGSDKREVELCQWVTPTSVNEEFEKCELFLPPPQIYELSRLANFTKFKNLREFAIDRQQHGTERWMPVRISTADGITACLPGDTFYPKIEDLDLYGQVPPLEVKETMEENDRLSKDHLNRFSMGKTPITVIKCNVANLGFPLPKPRVQKSSL</sequence>
<comment type="caution">
    <text evidence="9">The sequence shown here is derived from an EMBL/GenBank/DDBJ whole genome shotgun (WGS) entry which is preliminary data.</text>
</comment>
<comment type="cofactor">
    <cofactor evidence="1">
        <name>Mn(2+)</name>
        <dbReference type="ChEBI" id="CHEBI:29035"/>
    </cofactor>
</comment>
<evidence type="ECO:0000256" key="5">
    <source>
        <dbReference type="ARBA" id="ARBA00022801"/>
    </source>
</evidence>
<dbReference type="InterPro" id="IPR039121">
    <property type="entry name" value="NUDT19"/>
</dbReference>
<evidence type="ECO:0000256" key="1">
    <source>
        <dbReference type="ARBA" id="ARBA00001936"/>
    </source>
</evidence>
<dbReference type="InterPro" id="IPR000086">
    <property type="entry name" value="NUDIX_hydrolase_dom"/>
</dbReference>
<dbReference type="PANTHER" id="PTHR12318">
    <property type="entry name" value="TESTOSTERONE-REGULATED PROTEIN RP2"/>
    <property type="match status" value="1"/>
</dbReference>
<dbReference type="SUPFAM" id="SSF55811">
    <property type="entry name" value="Nudix"/>
    <property type="match status" value="1"/>
</dbReference>
<dbReference type="PANTHER" id="PTHR12318:SF0">
    <property type="entry name" value="ACYL-COENZYME A DIPHOSPHATASE NUDT19"/>
    <property type="match status" value="1"/>
</dbReference>
<gene>
    <name evidence="9" type="ORF">DGYR_LOCUS5042</name>
</gene>
<dbReference type="GO" id="GO:0046872">
    <property type="term" value="F:metal ion binding"/>
    <property type="evidence" value="ECO:0007669"/>
    <property type="project" value="UniProtKB-KW"/>
</dbReference>
<proteinExistence type="inferred from homology"/>
<evidence type="ECO:0000256" key="4">
    <source>
        <dbReference type="ARBA" id="ARBA00022723"/>
    </source>
</evidence>
<protein>
    <recommendedName>
        <fullName evidence="8">Nudix hydrolase domain-containing protein</fullName>
    </recommendedName>
</protein>
<evidence type="ECO:0000256" key="6">
    <source>
        <dbReference type="ARBA" id="ARBA00022842"/>
    </source>
</evidence>
<name>A0A7I8VJG0_9ANNE</name>
<dbReference type="EMBL" id="CAJFCJ010000006">
    <property type="protein sequence ID" value="CAD5116405.1"/>
    <property type="molecule type" value="Genomic_DNA"/>
</dbReference>
<evidence type="ECO:0000256" key="7">
    <source>
        <dbReference type="ARBA" id="ARBA00023211"/>
    </source>
</evidence>
<dbReference type="GO" id="GO:0016818">
    <property type="term" value="F:hydrolase activity, acting on acid anhydrides, in phosphorus-containing anhydrides"/>
    <property type="evidence" value="ECO:0007669"/>
    <property type="project" value="InterPro"/>
</dbReference>
<feature type="domain" description="Nudix hydrolase" evidence="8">
    <location>
        <begin position="7"/>
        <end position="255"/>
    </location>
</feature>